<dbReference type="InterPro" id="IPR006148">
    <property type="entry name" value="Glc/Gal-6P_isomerase"/>
</dbReference>
<keyword evidence="3" id="KW-1185">Reference proteome</keyword>
<name>A0ABR8UGS8_9GAMM</name>
<evidence type="ECO:0000313" key="2">
    <source>
        <dbReference type="EMBL" id="MBD7987234.1"/>
    </source>
</evidence>
<proteinExistence type="predicted"/>
<dbReference type="PANTHER" id="PTHR11054:SF0">
    <property type="entry name" value="6-PHOSPHOGLUCONOLACTONASE"/>
    <property type="match status" value="1"/>
</dbReference>
<comment type="caution">
    <text evidence="2">The sequence shown here is derived from an EMBL/GenBank/DDBJ whole genome shotgun (WGS) entry which is preliminary data.</text>
</comment>
<evidence type="ECO:0000259" key="1">
    <source>
        <dbReference type="Pfam" id="PF01182"/>
    </source>
</evidence>
<dbReference type="InterPro" id="IPR037171">
    <property type="entry name" value="NagB/RpiA_transferase-like"/>
</dbReference>
<dbReference type="Proteomes" id="UP000647183">
    <property type="component" value="Unassembled WGS sequence"/>
</dbReference>
<reference evidence="2 3" key="1">
    <citation type="submission" date="2020-08" db="EMBL/GenBank/DDBJ databases">
        <title>A Genomic Blueprint of the Chicken Gut Microbiome.</title>
        <authorList>
            <person name="Gilroy R."/>
            <person name="Ravi A."/>
            <person name="Getino M."/>
            <person name="Pursley I."/>
            <person name="Horton D.L."/>
            <person name="Alikhan N.-F."/>
            <person name="Baker D."/>
            <person name="Gharbi K."/>
            <person name="Hall N."/>
            <person name="Watson M."/>
            <person name="Adriaenssens E.M."/>
            <person name="Foster-Nyarko E."/>
            <person name="Jarju S."/>
            <person name="Secka A."/>
            <person name="Antonio M."/>
            <person name="Oren A."/>
            <person name="Chaudhuri R."/>
            <person name="La Ragione R.M."/>
            <person name="Hildebrand F."/>
            <person name="Pallen M.J."/>
        </authorList>
    </citation>
    <scope>NUCLEOTIDE SEQUENCE [LARGE SCALE GENOMIC DNA]</scope>
    <source>
        <strain evidence="2 3">Sa2BVA3</strain>
    </source>
</reference>
<organism evidence="2 3">
    <name type="scientific">Luteimonas colneyensis</name>
    <dbReference type="NCBI Taxonomy" id="2762230"/>
    <lineage>
        <taxon>Bacteria</taxon>
        <taxon>Pseudomonadati</taxon>
        <taxon>Pseudomonadota</taxon>
        <taxon>Gammaproteobacteria</taxon>
        <taxon>Lysobacterales</taxon>
        <taxon>Lysobacteraceae</taxon>
        <taxon>Luteimonas</taxon>
    </lineage>
</organism>
<protein>
    <submittedName>
        <fullName evidence="2">6-phosphogluconolactonase</fullName>
    </submittedName>
</protein>
<dbReference type="SUPFAM" id="SSF100950">
    <property type="entry name" value="NagB/RpiA/CoA transferase-like"/>
    <property type="match status" value="1"/>
</dbReference>
<dbReference type="InterPro" id="IPR039104">
    <property type="entry name" value="6PGL"/>
</dbReference>
<feature type="domain" description="Glucosamine/galactosamine-6-phosphate isomerase" evidence="1">
    <location>
        <begin position="24"/>
        <end position="134"/>
    </location>
</feature>
<dbReference type="PANTHER" id="PTHR11054">
    <property type="entry name" value="6-PHOSPHOGLUCONOLACTONASE"/>
    <property type="match status" value="1"/>
</dbReference>
<gene>
    <name evidence="2" type="ORF">H9645_04260</name>
</gene>
<dbReference type="Pfam" id="PF01182">
    <property type="entry name" value="Glucosamine_iso"/>
    <property type="match status" value="1"/>
</dbReference>
<sequence length="144" mass="15157">MGWILHAHSDGGRLAGASLAHARALLAANPQPFDAVLLGMGMGMGGDGHFASLFPGAANLDEDFDPALDACRIDPVPLPPEAPYPRISLTLPRLLRTRTLLLAVTGAGKRAVLEEAMAGADPRRRPVAALLHARGAQLHVHWSP</sequence>
<evidence type="ECO:0000313" key="3">
    <source>
        <dbReference type="Proteomes" id="UP000647183"/>
    </source>
</evidence>
<accession>A0ABR8UGS8</accession>
<dbReference type="EMBL" id="JACSQJ010000002">
    <property type="protein sequence ID" value="MBD7987234.1"/>
    <property type="molecule type" value="Genomic_DNA"/>
</dbReference>
<dbReference type="Gene3D" id="3.40.50.1360">
    <property type="match status" value="1"/>
</dbReference>